<dbReference type="InterPro" id="IPR023346">
    <property type="entry name" value="Lysozyme-like_dom_sf"/>
</dbReference>
<comment type="similarity">
    <text evidence="1">Belongs to the transglycosylase Slt family.</text>
</comment>
<comment type="caution">
    <text evidence="4">The sequence shown here is derived from an EMBL/GenBank/DDBJ whole genome shotgun (WGS) entry which is preliminary data.</text>
</comment>
<dbReference type="AlphaFoldDB" id="A0A519BB91"/>
<dbReference type="InterPro" id="IPR008258">
    <property type="entry name" value="Transglycosylase_SLT_dom_1"/>
</dbReference>
<evidence type="ECO:0008006" key="6">
    <source>
        <dbReference type="Google" id="ProtNLM"/>
    </source>
</evidence>
<dbReference type="PROSITE" id="PS00922">
    <property type="entry name" value="TRANSGLYCOSYLASE"/>
    <property type="match status" value="1"/>
</dbReference>
<gene>
    <name evidence="4" type="ORF">EVJ47_05115</name>
</gene>
<dbReference type="Pfam" id="PF01464">
    <property type="entry name" value="SLT"/>
    <property type="match status" value="1"/>
</dbReference>
<dbReference type="InterPro" id="IPR019301">
    <property type="entry name" value="Flagellar_prot_FlgJ_N"/>
</dbReference>
<dbReference type="GO" id="GO:0008933">
    <property type="term" value="F:peptidoglycan lytic transglycosylase activity"/>
    <property type="evidence" value="ECO:0007669"/>
    <property type="project" value="InterPro"/>
</dbReference>
<dbReference type="Pfam" id="PF10135">
    <property type="entry name" value="Rod-binding"/>
    <property type="match status" value="1"/>
</dbReference>
<proteinExistence type="inferred from homology"/>
<protein>
    <recommendedName>
        <fullName evidence="6">Lytic transglycosylase domain-containing protein</fullName>
    </recommendedName>
</protein>
<feature type="domain" description="Flagellar protein FlgJ N-terminal" evidence="3">
    <location>
        <begin position="54"/>
        <end position="99"/>
    </location>
</feature>
<dbReference type="EMBL" id="SGBD01000002">
    <property type="protein sequence ID" value="RZD14552.1"/>
    <property type="molecule type" value="Genomic_DNA"/>
</dbReference>
<dbReference type="Gene3D" id="1.10.530.10">
    <property type="match status" value="1"/>
</dbReference>
<name>A0A519BB91_9DELT</name>
<organism evidence="4 5">
    <name type="scientific">Candidatus Acidulodesulfobacterium ferriphilum</name>
    <dbReference type="NCBI Taxonomy" id="2597223"/>
    <lineage>
        <taxon>Bacteria</taxon>
        <taxon>Deltaproteobacteria</taxon>
        <taxon>Candidatus Acidulodesulfobacterales</taxon>
        <taxon>Candidatus Acidulodesulfobacterium</taxon>
    </lineage>
</organism>
<dbReference type="Proteomes" id="UP000320813">
    <property type="component" value="Unassembled WGS sequence"/>
</dbReference>
<feature type="domain" description="Transglycosylase SLT" evidence="2">
    <location>
        <begin position="176"/>
        <end position="283"/>
    </location>
</feature>
<sequence>MNNFKAITDAVNSNNAAPDKAARQKDKITPSDLNKIKLVATKFEALFLDMIFNSMAKEVDKGSFINRGEGYKIFNSLFYEAIANNETYGNGIGIAKMIVDYFKEHPSLINNIGAKGITPSLDKLSNTNDIFQAYKLLSKPSSGFNPPPFQNKTGNAAYNGNNYQNYGNGYVTVSELAKKASEIYDVPCNLIKAVIKTESDFNPYAVSNKGAIGLMQLMPGTANDLGVDPYNPAYNVLGGTLYLKKLLNLYNGNVGFALAAYNAGIENVNKYNGIPPFEETKNYVKTVLSYYDEYNNSKS</sequence>
<evidence type="ECO:0000256" key="1">
    <source>
        <dbReference type="ARBA" id="ARBA00007734"/>
    </source>
</evidence>
<dbReference type="GO" id="GO:0016020">
    <property type="term" value="C:membrane"/>
    <property type="evidence" value="ECO:0007669"/>
    <property type="project" value="InterPro"/>
</dbReference>
<dbReference type="SUPFAM" id="SSF53955">
    <property type="entry name" value="Lysozyme-like"/>
    <property type="match status" value="1"/>
</dbReference>
<dbReference type="CDD" id="cd00254">
    <property type="entry name" value="LT-like"/>
    <property type="match status" value="1"/>
</dbReference>
<dbReference type="PANTHER" id="PTHR37423">
    <property type="entry name" value="SOLUBLE LYTIC MUREIN TRANSGLYCOSYLASE-RELATED"/>
    <property type="match status" value="1"/>
</dbReference>
<dbReference type="InterPro" id="IPR000189">
    <property type="entry name" value="Transglyc_AS"/>
</dbReference>
<dbReference type="GO" id="GO:0000270">
    <property type="term" value="P:peptidoglycan metabolic process"/>
    <property type="evidence" value="ECO:0007669"/>
    <property type="project" value="InterPro"/>
</dbReference>
<evidence type="ECO:0000313" key="4">
    <source>
        <dbReference type="EMBL" id="RZD14552.1"/>
    </source>
</evidence>
<evidence type="ECO:0000259" key="3">
    <source>
        <dbReference type="Pfam" id="PF10135"/>
    </source>
</evidence>
<evidence type="ECO:0000259" key="2">
    <source>
        <dbReference type="Pfam" id="PF01464"/>
    </source>
</evidence>
<accession>A0A519BB91</accession>
<dbReference type="PANTHER" id="PTHR37423:SF2">
    <property type="entry name" value="MEMBRANE-BOUND LYTIC MUREIN TRANSGLYCOSYLASE C"/>
    <property type="match status" value="1"/>
</dbReference>
<reference evidence="4 5" key="1">
    <citation type="submission" date="2019-01" db="EMBL/GenBank/DDBJ databases">
        <title>Insights into ecological role of a new deltaproteobacterial order Candidatus Sinidesulfobacterales (Sva0485) by metagenomics and metatranscriptomics.</title>
        <authorList>
            <person name="Tan S."/>
            <person name="Liu J."/>
            <person name="Fang Y."/>
            <person name="Hedlund B.P."/>
            <person name="Lian Z.H."/>
            <person name="Huang L.Y."/>
            <person name="Li J.T."/>
            <person name="Huang L.N."/>
            <person name="Li W.J."/>
            <person name="Jiang H.C."/>
            <person name="Dong H.L."/>
            <person name="Shu W.S."/>
        </authorList>
    </citation>
    <scope>NUCLEOTIDE SEQUENCE [LARGE SCALE GENOMIC DNA]</scope>
    <source>
        <strain evidence="4">AP3</strain>
    </source>
</reference>
<evidence type="ECO:0000313" key="5">
    <source>
        <dbReference type="Proteomes" id="UP000320813"/>
    </source>
</evidence>